<dbReference type="OrthoDB" id="990159at2759"/>
<gene>
    <name evidence="2" type="ORF">EPI10_011283</name>
</gene>
<dbReference type="AlphaFoldDB" id="A0A5B6W883"/>
<evidence type="ECO:0000256" key="1">
    <source>
        <dbReference type="SAM" id="SignalP"/>
    </source>
</evidence>
<keyword evidence="2" id="KW-0695">RNA-directed DNA polymerase</keyword>
<name>A0A5B6W883_9ROSI</name>
<protein>
    <submittedName>
        <fullName evidence="2">Non-LTR retroelement reverse transcriptase</fullName>
    </submittedName>
</protein>
<feature type="chain" id="PRO_5022855158" evidence="1">
    <location>
        <begin position="24"/>
        <end position="215"/>
    </location>
</feature>
<sequence>MKAYLVFKCSTTCLSLYLVGVQGTPFLLIRNVCGDVEESCLHVLRDCCQAIEVWKQLIPSRISNRFFSSSLDEWLSSNLKNKVDVVFQDVNWPSLFRIVCWRIWKQRNLCVFQDVHVNIFSVIELSWWWARSIKQGHGETICIEEGMKDGLPPTGLFKLNTDGAYNPNLGITYSVVMARYEQGRNIRRCSVLQAELWAIYDGFQIAWEDKWENVY</sequence>
<proteinExistence type="predicted"/>
<keyword evidence="2" id="KW-0548">Nucleotidyltransferase</keyword>
<dbReference type="GO" id="GO:0003964">
    <property type="term" value="F:RNA-directed DNA polymerase activity"/>
    <property type="evidence" value="ECO:0007669"/>
    <property type="project" value="UniProtKB-KW"/>
</dbReference>
<comment type="caution">
    <text evidence="2">The sequence shown here is derived from an EMBL/GenBank/DDBJ whole genome shotgun (WGS) entry which is preliminary data.</text>
</comment>
<dbReference type="Proteomes" id="UP000325315">
    <property type="component" value="Unassembled WGS sequence"/>
</dbReference>
<keyword evidence="2" id="KW-0808">Transferase</keyword>
<keyword evidence="1" id="KW-0732">Signal</keyword>
<feature type="signal peptide" evidence="1">
    <location>
        <begin position="1"/>
        <end position="23"/>
    </location>
</feature>
<dbReference type="EMBL" id="SMMG02000004">
    <property type="protein sequence ID" value="KAA3477395.1"/>
    <property type="molecule type" value="Genomic_DNA"/>
</dbReference>
<accession>A0A5B6W883</accession>
<evidence type="ECO:0000313" key="2">
    <source>
        <dbReference type="EMBL" id="KAA3477395.1"/>
    </source>
</evidence>
<evidence type="ECO:0000313" key="3">
    <source>
        <dbReference type="Proteomes" id="UP000325315"/>
    </source>
</evidence>
<reference evidence="3" key="1">
    <citation type="journal article" date="2019" name="Plant Biotechnol. J.">
        <title>Genome sequencing of the Australian wild diploid species Gossypium australe highlights disease resistance and delayed gland morphogenesis.</title>
        <authorList>
            <person name="Cai Y."/>
            <person name="Cai X."/>
            <person name="Wang Q."/>
            <person name="Wang P."/>
            <person name="Zhang Y."/>
            <person name="Cai C."/>
            <person name="Xu Y."/>
            <person name="Wang K."/>
            <person name="Zhou Z."/>
            <person name="Wang C."/>
            <person name="Geng S."/>
            <person name="Li B."/>
            <person name="Dong Q."/>
            <person name="Hou Y."/>
            <person name="Wang H."/>
            <person name="Ai P."/>
            <person name="Liu Z."/>
            <person name="Yi F."/>
            <person name="Sun M."/>
            <person name="An G."/>
            <person name="Cheng J."/>
            <person name="Zhang Y."/>
            <person name="Shi Q."/>
            <person name="Xie Y."/>
            <person name="Shi X."/>
            <person name="Chang Y."/>
            <person name="Huang F."/>
            <person name="Chen Y."/>
            <person name="Hong S."/>
            <person name="Mi L."/>
            <person name="Sun Q."/>
            <person name="Zhang L."/>
            <person name="Zhou B."/>
            <person name="Peng R."/>
            <person name="Zhang X."/>
            <person name="Liu F."/>
        </authorList>
    </citation>
    <scope>NUCLEOTIDE SEQUENCE [LARGE SCALE GENOMIC DNA]</scope>
    <source>
        <strain evidence="3">cv. PA1801</strain>
    </source>
</reference>
<organism evidence="2 3">
    <name type="scientific">Gossypium australe</name>
    <dbReference type="NCBI Taxonomy" id="47621"/>
    <lineage>
        <taxon>Eukaryota</taxon>
        <taxon>Viridiplantae</taxon>
        <taxon>Streptophyta</taxon>
        <taxon>Embryophyta</taxon>
        <taxon>Tracheophyta</taxon>
        <taxon>Spermatophyta</taxon>
        <taxon>Magnoliopsida</taxon>
        <taxon>eudicotyledons</taxon>
        <taxon>Gunneridae</taxon>
        <taxon>Pentapetalae</taxon>
        <taxon>rosids</taxon>
        <taxon>malvids</taxon>
        <taxon>Malvales</taxon>
        <taxon>Malvaceae</taxon>
        <taxon>Malvoideae</taxon>
        <taxon>Gossypium</taxon>
    </lineage>
</organism>
<keyword evidence="3" id="KW-1185">Reference proteome</keyword>